<accession>A0A8H7BNI4</accession>
<keyword evidence="4" id="KW-1185">Reference proteome</keyword>
<dbReference type="PANTHER" id="PTHR31735:SF1">
    <property type="entry name" value="VACUOLAR MEMBRANE PROTEIN YPL162C"/>
    <property type="match status" value="1"/>
</dbReference>
<feature type="transmembrane region" description="Helical" evidence="2">
    <location>
        <begin position="164"/>
        <end position="186"/>
    </location>
</feature>
<feature type="region of interest" description="Disordered" evidence="1">
    <location>
        <begin position="244"/>
        <end position="270"/>
    </location>
</feature>
<feature type="transmembrane region" description="Helical" evidence="2">
    <location>
        <begin position="111"/>
        <end position="132"/>
    </location>
</feature>
<feature type="transmembrane region" description="Helical" evidence="2">
    <location>
        <begin position="206"/>
        <end position="230"/>
    </location>
</feature>
<evidence type="ECO:0000256" key="1">
    <source>
        <dbReference type="SAM" id="MobiDB-lite"/>
    </source>
</evidence>
<dbReference type="PANTHER" id="PTHR31735">
    <property type="entry name" value="VACUOLAR MEMBRANE PROTEIN YPL162C"/>
    <property type="match status" value="1"/>
</dbReference>
<keyword evidence="2" id="KW-1133">Transmembrane helix</keyword>
<dbReference type="InterPro" id="IPR022127">
    <property type="entry name" value="STIMATE/YPL162C"/>
</dbReference>
<organism evidence="3 4">
    <name type="scientific">Apophysomyces ossiformis</name>
    <dbReference type="NCBI Taxonomy" id="679940"/>
    <lineage>
        <taxon>Eukaryota</taxon>
        <taxon>Fungi</taxon>
        <taxon>Fungi incertae sedis</taxon>
        <taxon>Mucoromycota</taxon>
        <taxon>Mucoromycotina</taxon>
        <taxon>Mucoromycetes</taxon>
        <taxon>Mucorales</taxon>
        <taxon>Mucorineae</taxon>
        <taxon>Mucoraceae</taxon>
        <taxon>Apophysomyces</taxon>
    </lineage>
</organism>
<evidence type="ECO:0000256" key="2">
    <source>
        <dbReference type="SAM" id="Phobius"/>
    </source>
</evidence>
<gene>
    <name evidence="3" type="ORF">EC973_008376</name>
</gene>
<proteinExistence type="predicted"/>
<evidence type="ECO:0000313" key="4">
    <source>
        <dbReference type="Proteomes" id="UP000605846"/>
    </source>
</evidence>
<dbReference type="EMBL" id="JABAYA010000070">
    <property type="protein sequence ID" value="KAF7726869.1"/>
    <property type="molecule type" value="Genomic_DNA"/>
</dbReference>
<evidence type="ECO:0008006" key="5">
    <source>
        <dbReference type="Google" id="ProtNLM"/>
    </source>
</evidence>
<reference evidence="3" key="1">
    <citation type="submission" date="2020-01" db="EMBL/GenBank/DDBJ databases">
        <title>Genome Sequencing of Three Apophysomyces-Like Fungal Strains Confirms a Novel Fungal Genus in the Mucoromycota with divergent Burkholderia-like Endosymbiotic Bacteria.</title>
        <authorList>
            <person name="Stajich J.E."/>
            <person name="Macias A.M."/>
            <person name="Carter-House D."/>
            <person name="Lovett B."/>
            <person name="Kasson L.R."/>
            <person name="Berry K."/>
            <person name="Grigoriev I."/>
            <person name="Chang Y."/>
            <person name="Spatafora J."/>
            <person name="Kasson M.T."/>
        </authorList>
    </citation>
    <scope>NUCLEOTIDE SEQUENCE</scope>
    <source>
        <strain evidence="3">NRRL A-21654</strain>
    </source>
</reference>
<dbReference type="GO" id="GO:0016020">
    <property type="term" value="C:membrane"/>
    <property type="evidence" value="ECO:0007669"/>
    <property type="project" value="TreeGrafter"/>
</dbReference>
<keyword evidence="2" id="KW-0472">Membrane</keyword>
<comment type="caution">
    <text evidence="3">The sequence shown here is derived from an EMBL/GenBank/DDBJ whole genome shotgun (WGS) entry which is preliminary data.</text>
</comment>
<dbReference type="AlphaFoldDB" id="A0A8H7BNI4"/>
<sequence>MSFLSIYNTQPSFTSCNKPMLNHPFASDPAEDEGCKLLDGFAIIVQIALASTALLTLVYKRYRERPQRPVPIWALDVSKQFFGAAVIHFLNLGVSYLAGRPIDGPRTNLCVWYFLNVALDTTVGVAILWAWLHALQWILERLGFRYVRTGYYGPPPLRRRLGPWAWQTLIFIAAESLMKLCVYGMFRTMPFLFALGEWVLRWTKDNYRYQVIFVMLIFPLTMNMFQFWIVDTIVKLNPAKAKAEFGSDEEQQQQPSRVADNDETTPLLPH</sequence>
<feature type="transmembrane region" description="Helical" evidence="2">
    <location>
        <begin position="40"/>
        <end position="59"/>
    </location>
</feature>
<keyword evidence="2" id="KW-0812">Transmembrane</keyword>
<dbReference type="Proteomes" id="UP000605846">
    <property type="component" value="Unassembled WGS sequence"/>
</dbReference>
<dbReference type="Pfam" id="PF12400">
    <property type="entry name" value="STIMATE"/>
    <property type="match status" value="1"/>
</dbReference>
<evidence type="ECO:0000313" key="3">
    <source>
        <dbReference type="EMBL" id="KAF7726869.1"/>
    </source>
</evidence>
<name>A0A8H7BNI4_9FUNG</name>
<dbReference type="OrthoDB" id="431202at2759"/>
<protein>
    <recommendedName>
        <fullName evidence="5">Vaculolar membrane protein-domain-containing protein</fullName>
    </recommendedName>
</protein>